<keyword evidence="2" id="KW-0732">Signal</keyword>
<dbReference type="AlphaFoldDB" id="A0AAF3ENN5"/>
<keyword evidence="1" id="KW-1015">Disulfide bond</keyword>
<dbReference type="Proteomes" id="UP000887575">
    <property type="component" value="Unassembled WGS sequence"/>
</dbReference>
<name>A0AAF3ENN5_9BILA</name>
<evidence type="ECO:0000313" key="4">
    <source>
        <dbReference type="WBParaSite" id="MBELARI_LOCUS15667"/>
    </source>
</evidence>
<reference evidence="4" key="1">
    <citation type="submission" date="2024-02" db="UniProtKB">
        <authorList>
            <consortium name="WormBaseParasite"/>
        </authorList>
    </citation>
    <scope>IDENTIFICATION</scope>
</reference>
<dbReference type="PANTHER" id="PTHR21105">
    <property type="entry name" value="GH16255P"/>
    <property type="match status" value="1"/>
</dbReference>
<dbReference type="Gene3D" id="4.10.400.10">
    <property type="entry name" value="Low-density Lipoprotein Receptor"/>
    <property type="match status" value="1"/>
</dbReference>
<evidence type="ECO:0000256" key="2">
    <source>
        <dbReference type="SAM" id="SignalP"/>
    </source>
</evidence>
<evidence type="ECO:0000256" key="1">
    <source>
        <dbReference type="ARBA" id="ARBA00023157"/>
    </source>
</evidence>
<dbReference type="GO" id="GO:0043410">
    <property type="term" value="P:positive regulation of MAPK cascade"/>
    <property type="evidence" value="ECO:0007669"/>
    <property type="project" value="TreeGrafter"/>
</dbReference>
<accession>A0AAF3ENN5</accession>
<dbReference type="WBParaSite" id="MBELARI_LOCUS15667">
    <property type="protein sequence ID" value="MBELARI_LOCUS15667"/>
    <property type="gene ID" value="MBELARI_LOCUS15667"/>
</dbReference>
<dbReference type="SUPFAM" id="SSF57424">
    <property type="entry name" value="LDL receptor-like module"/>
    <property type="match status" value="1"/>
</dbReference>
<protein>
    <submittedName>
        <fullName evidence="4">Uncharacterized protein</fullName>
    </submittedName>
</protein>
<sequence>MQSPISMLTVILLSAIFAFAFSRHHHHHKHHHSNRINTDGSLQSSIPISYLPKVCPQASKSAEKWEFCPKPQSGNVVDWPCVRFSDLCNGLEDCPGGSDEDPEICFFHNLMRHELSSLRKTIDTQNEQVFGSTRKTVKTEKSSQTTSNEWVELTQL</sequence>
<feature type="signal peptide" evidence="2">
    <location>
        <begin position="1"/>
        <end position="22"/>
    </location>
</feature>
<proteinExistence type="predicted"/>
<dbReference type="GO" id="GO:0030297">
    <property type="term" value="F:transmembrane receptor protein tyrosine kinase activator activity"/>
    <property type="evidence" value="ECO:0007669"/>
    <property type="project" value="TreeGrafter"/>
</dbReference>
<evidence type="ECO:0000313" key="3">
    <source>
        <dbReference type="Proteomes" id="UP000887575"/>
    </source>
</evidence>
<dbReference type="InterPro" id="IPR036055">
    <property type="entry name" value="LDL_receptor-like_sf"/>
</dbReference>
<dbReference type="GO" id="GO:0043195">
    <property type="term" value="C:terminal bouton"/>
    <property type="evidence" value="ECO:0007669"/>
    <property type="project" value="TreeGrafter"/>
</dbReference>
<organism evidence="3 4">
    <name type="scientific">Mesorhabditis belari</name>
    <dbReference type="NCBI Taxonomy" id="2138241"/>
    <lineage>
        <taxon>Eukaryota</taxon>
        <taxon>Metazoa</taxon>
        <taxon>Ecdysozoa</taxon>
        <taxon>Nematoda</taxon>
        <taxon>Chromadorea</taxon>
        <taxon>Rhabditida</taxon>
        <taxon>Rhabditina</taxon>
        <taxon>Rhabditomorpha</taxon>
        <taxon>Rhabditoidea</taxon>
        <taxon>Rhabditidae</taxon>
        <taxon>Mesorhabditinae</taxon>
        <taxon>Mesorhabditis</taxon>
    </lineage>
</organism>
<feature type="chain" id="PRO_5042038710" evidence="2">
    <location>
        <begin position="23"/>
        <end position="156"/>
    </location>
</feature>
<keyword evidence="3" id="KW-1185">Reference proteome</keyword>
<dbReference type="PANTHER" id="PTHR21105:SF0">
    <property type="entry name" value="GH16255P"/>
    <property type="match status" value="1"/>
</dbReference>